<keyword evidence="7" id="KW-1185">Reference proteome</keyword>
<name>A0A2R5GBV4_9STRA</name>
<dbReference type="OrthoDB" id="63334at2759"/>
<keyword evidence="2" id="KW-1015">Disulfide bond</keyword>
<dbReference type="GO" id="GO:0006508">
    <property type="term" value="P:proteolysis"/>
    <property type="evidence" value="ECO:0007669"/>
    <property type="project" value="UniProtKB-KW"/>
</dbReference>
<dbReference type="PROSITE" id="PS00135">
    <property type="entry name" value="TRYPSIN_SER"/>
    <property type="match status" value="1"/>
</dbReference>
<dbReference type="FunFam" id="2.40.10.10:FF:000002">
    <property type="entry name" value="Transmembrane protease serine"/>
    <property type="match status" value="1"/>
</dbReference>
<comment type="caution">
    <text evidence="6">The sequence shown here is derived from an EMBL/GenBank/DDBJ whole genome shotgun (WGS) entry which is preliminary data.</text>
</comment>
<feature type="transmembrane region" description="Helical" evidence="4">
    <location>
        <begin position="282"/>
        <end position="304"/>
    </location>
</feature>
<dbReference type="PANTHER" id="PTHR24252">
    <property type="entry name" value="ACROSIN-RELATED"/>
    <property type="match status" value="1"/>
</dbReference>
<dbReference type="InterPro" id="IPR043504">
    <property type="entry name" value="Peptidase_S1_PA_chymotrypsin"/>
</dbReference>
<dbReference type="AlphaFoldDB" id="A0A2R5GBV4"/>
<dbReference type="CDD" id="cd00190">
    <property type="entry name" value="Tryp_SPc"/>
    <property type="match status" value="1"/>
</dbReference>
<evidence type="ECO:0000256" key="3">
    <source>
        <dbReference type="RuleBase" id="RU363034"/>
    </source>
</evidence>
<gene>
    <name evidence="6" type="ORF">FCC1311_014412</name>
</gene>
<feature type="domain" description="Peptidase S1" evidence="5">
    <location>
        <begin position="23"/>
        <end position="257"/>
    </location>
</feature>
<evidence type="ECO:0000259" key="5">
    <source>
        <dbReference type="PROSITE" id="PS50240"/>
    </source>
</evidence>
<dbReference type="SUPFAM" id="SSF50494">
    <property type="entry name" value="Trypsin-like serine proteases"/>
    <property type="match status" value="1"/>
</dbReference>
<sequence>MSDEAAAAGGETSSDGSYPGARIVGGHLSTLEDRGFVAAVWRGDSASQFSCGASLIAPDVVLSAAHCAARAVAVSVGSLQRSGAPRILIQEKLVHPDYNTSKSQANDVVLFKLASSVSDVEPAQLNFGDNAEALEAQGVPVVVAGWGSHAEDSTSSDDREDLVEADIEIVADTFCANSSSYGSLFNANTMICAGNITGGEDACQGDSGGPLFYENDILGGVVQVGVTSFGYGCARAGYPGVYARVSSYETWIRSNVPNLGETLTTETASASLAFSLGLSEGGLIGVAVGGSSLAILAMAAIAVIRNRIRKRRASVDDADAISVRADDVLQKRDADDDRQAFPHE</sequence>
<keyword evidence="3" id="KW-0378">Hydrolase</keyword>
<evidence type="ECO:0000256" key="2">
    <source>
        <dbReference type="ARBA" id="ARBA00023157"/>
    </source>
</evidence>
<keyword evidence="1" id="KW-0843">Virulence</keyword>
<accession>A0A2R5GBV4</accession>
<dbReference type="InterPro" id="IPR001314">
    <property type="entry name" value="Peptidase_S1A"/>
</dbReference>
<dbReference type="Gene3D" id="2.40.10.10">
    <property type="entry name" value="Trypsin-like serine proteases"/>
    <property type="match status" value="1"/>
</dbReference>
<reference evidence="6 7" key="1">
    <citation type="submission" date="2017-12" db="EMBL/GenBank/DDBJ databases">
        <title>Sequencing, de novo assembly and annotation of complete genome of a new Thraustochytrid species, strain FCC1311.</title>
        <authorList>
            <person name="Sedici K."/>
            <person name="Godart F."/>
            <person name="Aiese Cigliano R."/>
            <person name="Sanseverino W."/>
            <person name="Barakat M."/>
            <person name="Ortet P."/>
            <person name="Marechal E."/>
            <person name="Cagnac O."/>
            <person name="Amato A."/>
        </authorList>
    </citation>
    <scope>NUCLEOTIDE SEQUENCE [LARGE SCALE GENOMIC DNA]</scope>
</reference>
<dbReference type="SMART" id="SM00020">
    <property type="entry name" value="Tryp_SPc"/>
    <property type="match status" value="1"/>
</dbReference>
<dbReference type="GO" id="GO:0004252">
    <property type="term" value="F:serine-type endopeptidase activity"/>
    <property type="evidence" value="ECO:0007669"/>
    <property type="project" value="InterPro"/>
</dbReference>
<dbReference type="Pfam" id="PF00089">
    <property type="entry name" value="Trypsin"/>
    <property type="match status" value="1"/>
</dbReference>
<dbReference type="Proteomes" id="UP000241890">
    <property type="component" value="Unassembled WGS sequence"/>
</dbReference>
<dbReference type="PRINTS" id="PR00722">
    <property type="entry name" value="CHYMOTRYPSIN"/>
</dbReference>
<dbReference type="PROSITE" id="PS00134">
    <property type="entry name" value="TRYPSIN_HIS"/>
    <property type="match status" value="1"/>
</dbReference>
<protein>
    <submittedName>
        <fullName evidence="6">Serine protease 56</fullName>
    </submittedName>
</protein>
<evidence type="ECO:0000313" key="7">
    <source>
        <dbReference type="Proteomes" id="UP000241890"/>
    </source>
</evidence>
<dbReference type="InParanoid" id="A0A2R5GBV4"/>
<dbReference type="EMBL" id="BEYU01000012">
    <property type="protein sequence ID" value="GBG25224.1"/>
    <property type="molecule type" value="Genomic_DNA"/>
</dbReference>
<dbReference type="InterPro" id="IPR018114">
    <property type="entry name" value="TRYPSIN_HIS"/>
</dbReference>
<dbReference type="PROSITE" id="PS50240">
    <property type="entry name" value="TRYPSIN_DOM"/>
    <property type="match status" value="1"/>
</dbReference>
<evidence type="ECO:0000256" key="4">
    <source>
        <dbReference type="SAM" id="Phobius"/>
    </source>
</evidence>
<keyword evidence="4" id="KW-0472">Membrane</keyword>
<keyword evidence="3" id="KW-0720">Serine protease</keyword>
<dbReference type="InterPro" id="IPR033116">
    <property type="entry name" value="TRYPSIN_SER"/>
</dbReference>
<dbReference type="InterPro" id="IPR009003">
    <property type="entry name" value="Peptidase_S1_PA"/>
</dbReference>
<keyword evidence="4" id="KW-0812">Transmembrane</keyword>
<dbReference type="InterPro" id="IPR001254">
    <property type="entry name" value="Trypsin_dom"/>
</dbReference>
<keyword evidence="4" id="KW-1133">Transmembrane helix</keyword>
<evidence type="ECO:0000313" key="6">
    <source>
        <dbReference type="EMBL" id="GBG25224.1"/>
    </source>
</evidence>
<dbReference type="PANTHER" id="PTHR24252:SF7">
    <property type="entry name" value="HYALIN"/>
    <property type="match status" value="1"/>
</dbReference>
<keyword evidence="3 6" id="KW-0645">Protease</keyword>
<proteinExistence type="predicted"/>
<organism evidence="6 7">
    <name type="scientific">Hondaea fermentalgiana</name>
    <dbReference type="NCBI Taxonomy" id="2315210"/>
    <lineage>
        <taxon>Eukaryota</taxon>
        <taxon>Sar</taxon>
        <taxon>Stramenopiles</taxon>
        <taxon>Bigyra</taxon>
        <taxon>Labyrinthulomycetes</taxon>
        <taxon>Thraustochytrida</taxon>
        <taxon>Thraustochytriidae</taxon>
        <taxon>Hondaea</taxon>
    </lineage>
</organism>
<evidence type="ECO:0000256" key="1">
    <source>
        <dbReference type="ARBA" id="ARBA00023026"/>
    </source>
</evidence>